<name>A0A081RNL4_9ARCH</name>
<comment type="caution">
    <text evidence="11">The sequence shown here is derived from an EMBL/GenBank/DDBJ whole genome shotgun (WGS) entry which is preliminary data.</text>
</comment>
<feature type="domain" description="Type II methyltransferase M.TaqI-like" evidence="9">
    <location>
        <begin position="439"/>
        <end position="603"/>
    </location>
</feature>
<keyword evidence="5" id="KW-0680">Restriction system</keyword>
<dbReference type="GO" id="GO:0032259">
    <property type="term" value="P:methylation"/>
    <property type="evidence" value="ECO:0007669"/>
    <property type="project" value="UniProtKB-KW"/>
</dbReference>
<dbReference type="InterPro" id="IPR011639">
    <property type="entry name" value="MethylTrfase_TaqI-like_dom"/>
</dbReference>
<protein>
    <recommendedName>
        <fullName evidence="1">site-specific DNA-methyltransferase (adenine-specific)</fullName>
        <ecNumber evidence="1">2.1.1.72</ecNumber>
    </recommendedName>
</protein>
<comment type="catalytic activity">
    <reaction evidence="7">
        <text>a 2'-deoxyadenosine in DNA + S-adenosyl-L-methionine = an N(6)-methyl-2'-deoxyadenosine in DNA + S-adenosyl-L-homocysteine + H(+)</text>
        <dbReference type="Rhea" id="RHEA:15197"/>
        <dbReference type="Rhea" id="RHEA-COMP:12418"/>
        <dbReference type="Rhea" id="RHEA-COMP:12419"/>
        <dbReference type="ChEBI" id="CHEBI:15378"/>
        <dbReference type="ChEBI" id="CHEBI:57856"/>
        <dbReference type="ChEBI" id="CHEBI:59789"/>
        <dbReference type="ChEBI" id="CHEBI:90615"/>
        <dbReference type="ChEBI" id="CHEBI:90616"/>
        <dbReference type="EC" id="2.1.1.72"/>
    </reaction>
</comment>
<accession>A0A081RNL4</accession>
<dbReference type="AlphaFoldDB" id="A0A081RNL4"/>
<dbReference type="PATRIC" id="fig|1502293.3.peg.649"/>
<dbReference type="InterPro" id="IPR029063">
    <property type="entry name" value="SAM-dependent_MTases_sf"/>
</dbReference>
<keyword evidence="12" id="KW-1185">Reference proteome</keyword>
<dbReference type="SUPFAM" id="SSF116734">
    <property type="entry name" value="DNA methylase specificity domain"/>
    <property type="match status" value="1"/>
</dbReference>
<dbReference type="Proteomes" id="UP000028059">
    <property type="component" value="Unassembled WGS sequence"/>
</dbReference>
<keyword evidence="8" id="KW-0175">Coiled coil</keyword>
<evidence type="ECO:0000256" key="6">
    <source>
        <dbReference type="ARBA" id="ARBA00023125"/>
    </source>
</evidence>
<dbReference type="PANTHER" id="PTHR33841">
    <property type="entry name" value="DNA METHYLTRANSFERASE YEEA-RELATED"/>
    <property type="match status" value="1"/>
</dbReference>
<dbReference type="GO" id="GO:0009007">
    <property type="term" value="F:site-specific DNA-methyltransferase (adenine-specific) activity"/>
    <property type="evidence" value="ECO:0007669"/>
    <property type="project" value="UniProtKB-EC"/>
</dbReference>
<reference evidence="11 12" key="1">
    <citation type="submission" date="2014-06" db="EMBL/GenBank/DDBJ databases">
        <authorList>
            <person name="Ngugi D.K."/>
            <person name="Blom J."/>
            <person name="Alam I."/>
            <person name="Rashid M."/>
            <person name="Ba Alawi W."/>
            <person name="Zhang G."/>
            <person name="Hikmawan T."/>
            <person name="Guan Y."/>
            <person name="Antunes A."/>
            <person name="Siam R."/>
            <person name="ElDorry H."/>
            <person name="Bajic V."/>
            <person name="Stingl U."/>
        </authorList>
    </citation>
    <scope>NUCLEOTIDE SEQUENCE [LARGE SCALE GENOMIC DNA]</scope>
    <source>
        <strain evidence="11">SCGC AAA799-N04</strain>
    </source>
</reference>
<evidence type="ECO:0000256" key="3">
    <source>
        <dbReference type="ARBA" id="ARBA00022679"/>
    </source>
</evidence>
<organism evidence="11 12">
    <name type="scientific">Marine Group I thaumarchaeote SCGC AAA799-N04</name>
    <dbReference type="NCBI Taxonomy" id="1502293"/>
    <lineage>
        <taxon>Archaea</taxon>
        <taxon>Nitrososphaerota</taxon>
        <taxon>Marine Group I</taxon>
    </lineage>
</organism>
<dbReference type="InterPro" id="IPR025931">
    <property type="entry name" value="TaqI_C"/>
</dbReference>
<dbReference type="PANTHER" id="PTHR33841:SF1">
    <property type="entry name" value="DNA METHYLTRANSFERASE A"/>
    <property type="match status" value="1"/>
</dbReference>
<dbReference type="Pfam" id="PF07669">
    <property type="entry name" value="Eco57I"/>
    <property type="match status" value="1"/>
</dbReference>
<dbReference type="Pfam" id="PF12950">
    <property type="entry name" value="TaqI_C"/>
    <property type="match status" value="1"/>
</dbReference>
<evidence type="ECO:0000256" key="8">
    <source>
        <dbReference type="SAM" id="Coils"/>
    </source>
</evidence>
<evidence type="ECO:0000259" key="10">
    <source>
        <dbReference type="Pfam" id="PF12950"/>
    </source>
</evidence>
<dbReference type="SUPFAM" id="SSF53335">
    <property type="entry name" value="S-adenosyl-L-methionine-dependent methyltransferases"/>
    <property type="match status" value="1"/>
</dbReference>
<evidence type="ECO:0000256" key="7">
    <source>
        <dbReference type="ARBA" id="ARBA00047942"/>
    </source>
</evidence>
<evidence type="ECO:0000259" key="9">
    <source>
        <dbReference type="Pfam" id="PF07669"/>
    </source>
</evidence>
<evidence type="ECO:0000256" key="5">
    <source>
        <dbReference type="ARBA" id="ARBA00022747"/>
    </source>
</evidence>
<evidence type="ECO:0000313" key="12">
    <source>
        <dbReference type="Proteomes" id="UP000028059"/>
    </source>
</evidence>
<gene>
    <name evidence="11" type="ORF">AAA799N04_00702</name>
</gene>
<evidence type="ECO:0000256" key="1">
    <source>
        <dbReference type="ARBA" id="ARBA00011900"/>
    </source>
</evidence>
<dbReference type="PRINTS" id="PR00507">
    <property type="entry name" value="N12N6MTFRASE"/>
</dbReference>
<dbReference type="GO" id="GO:0003677">
    <property type="term" value="F:DNA binding"/>
    <property type="evidence" value="ECO:0007669"/>
    <property type="project" value="UniProtKB-KW"/>
</dbReference>
<evidence type="ECO:0000313" key="11">
    <source>
        <dbReference type="EMBL" id="KEQ56787.1"/>
    </source>
</evidence>
<dbReference type="Gene3D" id="3.40.50.150">
    <property type="entry name" value="Vaccinia Virus protein VP39"/>
    <property type="match status" value="1"/>
</dbReference>
<dbReference type="EMBL" id="JOKN01000009">
    <property type="protein sequence ID" value="KEQ56787.1"/>
    <property type="molecule type" value="Genomic_DNA"/>
</dbReference>
<feature type="coiled-coil region" evidence="8">
    <location>
        <begin position="915"/>
        <end position="956"/>
    </location>
</feature>
<dbReference type="InterPro" id="IPR050953">
    <property type="entry name" value="N4_N6_ade-DNA_methylase"/>
</dbReference>
<dbReference type="InterPro" id="IPR002052">
    <property type="entry name" value="DNA_methylase_N6_adenine_CS"/>
</dbReference>
<dbReference type="PROSITE" id="PS00092">
    <property type="entry name" value="N6_MTASE"/>
    <property type="match status" value="1"/>
</dbReference>
<dbReference type="GO" id="GO:0009307">
    <property type="term" value="P:DNA restriction-modification system"/>
    <property type="evidence" value="ECO:0007669"/>
    <property type="project" value="UniProtKB-KW"/>
</dbReference>
<proteinExistence type="predicted"/>
<feature type="domain" description="TaqI-like C-terminal specificity" evidence="10">
    <location>
        <begin position="753"/>
        <end position="887"/>
    </location>
</feature>
<sequence length="980" mass="113849">MSIISEVGLSIDLDKMKKEIQELIDKYERFTKSGKIDSLKEEETKKDFIIPLFEILGWDVYNKKSDNEVSAEEKTSKGFVDHGFRINDIPQFFLEAKSFKAGVDRDDFAFQAINYSYNKGTTWAVLTNFRKIRIFNAQVKEKLASSAQFFTLEYSKFLTNFDQLLLLSREGMKLKLLDKQAEKWGKKIRKSPIDKQLLFDLTNFRSILSTNIKKNNKDKNLSHEEIEESVQKILDRLIFIRTVEDREVEPPILKPLILENNKDKLWIKLSGVYKEFDDVYDSTLFASHLCSTLVISDQTLEEVIRGLYETIDKTIQYDFAAINADVLGSMYEQYLGHISKKIKVSLNSSKRKEHGIYYTPTYVVDYIVKNTVDRYIKENPTKYKKMTIIDPACGSGSFLLRALDHLLLLDIGIDKRQSAKDSMYGKGMISTERMQYMKNCIHGVDLDPQAVEITQLNLMLRVAEKKERLPTLRSNIKEGNSLISDSTYSKNNLDWASDFESVPNGKFDVVIGNPPYFNLQTISDSKYKEGLKEGFPEMYTGQNDILYFFYALGTRILKEGGYLGFITSRYLLEADFAKSLRIHLKENTEIVQIIDFGSKVRIFEDASINTCIIIYKNIVNPKQENIVDIIKVKDWNSDNLSLFEFIKSNSKKNIKNEQIEVFQKPQKQLSDHKWTLQSEESRSTISKLEKNSKPLGEFEGKKGICKVFKSLESGLDQTKINEVNYEVFRVTEKTIQEKDLEREALRPLIKNGMIRRYTLNYTNEYLIFTTDETKIDKFPNIKKHLKEFQPQLEERYDYKKGNFEWWRLSNLRNIKSITSKKDKIMVPMIAPENRFIFVHSDDYICTADVYVLILEDNSFDFRYVQGVLNSKLMNLLVKKNSKAVDGSAKTASGEVKRRFSYSVKNISNLPIKIASKQEQKEISDLVIEIESLHKELAELQNKDTSKKEKIQEHIEKIDSEIDNKVFKLYDITPEEIEELS</sequence>
<keyword evidence="2 11" id="KW-0489">Methyltransferase</keyword>
<evidence type="ECO:0000256" key="4">
    <source>
        <dbReference type="ARBA" id="ARBA00022691"/>
    </source>
</evidence>
<keyword evidence="4" id="KW-0949">S-adenosyl-L-methionine</keyword>
<evidence type="ECO:0000256" key="2">
    <source>
        <dbReference type="ARBA" id="ARBA00022603"/>
    </source>
</evidence>
<dbReference type="EC" id="2.1.1.72" evidence="1"/>
<keyword evidence="3 11" id="KW-0808">Transferase</keyword>
<keyword evidence="6" id="KW-0238">DNA-binding</keyword>